<dbReference type="EMBL" id="CP002116">
    <property type="protein sequence ID" value="ADK83105.1"/>
    <property type="molecule type" value="Genomic_DNA"/>
</dbReference>
<evidence type="ECO:0000259" key="5">
    <source>
        <dbReference type="Pfam" id="PF00389"/>
    </source>
</evidence>
<proteinExistence type="inferred from homology"/>
<dbReference type="PROSITE" id="PS00671">
    <property type="entry name" value="D_2_HYDROXYACID_DH_3"/>
    <property type="match status" value="1"/>
</dbReference>
<dbReference type="InterPro" id="IPR029752">
    <property type="entry name" value="D-isomer_DH_CS1"/>
</dbReference>
<dbReference type="HOGENOM" id="CLU_019796_1_1_12"/>
<dbReference type="SUPFAM" id="SSF51735">
    <property type="entry name" value="NAD(P)-binding Rossmann-fold domains"/>
    <property type="match status" value="1"/>
</dbReference>
<keyword evidence="8" id="KW-1185">Reference proteome</keyword>
<dbReference type="SUPFAM" id="SSF52283">
    <property type="entry name" value="Formate/glycerate dehydrogenase catalytic domain-like"/>
    <property type="match status" value="1"/>
</dbReference>
<sequence length="351" mass="39652">MKKKLRVAFFDTKPYDRHFFDLANTGETSYEITYIPERLSRRTAHLVEGFDAVCAFVNDDLSKPVLDHLVEAKVPVVALRSAGYNNVDLQAAWERIHILRVPAYSPYAVAEHAVAMMLSLNRKLHRAYYRTRDNNFSINGFLGFDMNGKTAGVIGTGKIGRTLLSILKGFGMRIIAYDAFPNEKAAEEIGFSYHTLEELYAESDIISLHCPLTPDTHHLINHEAISRMKPSVMIINTSRGQLVDTDALLDGLREKRIGSAGLDVYEEEGEYFFEDLSNEALDDDRLARLLTLPNVLVTSHQAFFTEEALRKIASTTLSNLDAWFAGEALENEICYRCNEPECRKEKAGRCF</sequence>
<dbReference type="GO" id="GO:0051287">
    <property type="term" value="F:NAD binding"/>
    <property type="evidence" value="ECO:0007669"/>
    <property type="project" value="InterPro"/>
</dbReference>
<dbReference type="PROSITE" id="PS00065">
    <property type="entry name" value="D_2_HYDROXYACID_DH_1"/>
    <property type="match status" value="1"/>
</dbReference>
<dbReference type="CDD" id="cd12183">
    <property type="entry name" value="LDH_like_2"/>
    <property type="match status" value="1"/>
</dbReference>
<name>E1R9D6_SEDSS</name>
<feature type="domain" description="D-isomer specific 2-hydroxyacid dehydrogenase catalytic" evidence="5">
    <location>
        <begin position="7"/>
        <end position="333"/>
    </location>
</feature>
<dbReference type="KEGG" id="ssm:Spirs_4021"/>
<dbReference type="InterPro" id="IPR029753">
    <property type="entry name" value="D-isomer_DH_CS"/>
</dbReference>
<dbReference type="InterPro" id="IPR006140">
    <property type="entry name" value="D-isomer_DH_NAD-bd"/>
</dbReference>
<dbReference type="PROSITE" id="PS00670">
    <property type="entry name" value="D_2_HYDROXYACID_DH_2"/>
    <property type="match status" value="1"/>
</dbReference>
<evidence type="ECO:0000256" key="1">
    <source>
        <dbReference type="ARBA" id="ARBA00005854"/>
    </source>
</evidence>
<organism evidence="7 8">
    <name type="scientific">Sediminispirochaeta smaragdinae (strain DSM 11293 / JCM 15392 / SEBR 4228)</name>
    <name type="common">Spirochaeta smaragdinae</name>
    <dbReference type="NCBI Taxonomy" id="573413"/>
    <lineage>
        <taxon>Bacteria</taxon>
        <taxon>Pseudomonadati</taxon>
        <taxon>Spirochaetota</taxon>
        <taxon>Spirochaetia</taxon>
        <taxon>Spirochaetales</taxon>
        <taxon>Spirochaetaceae</taxon>
        <taxon>Sediminispirochaeta</taxon>
    </lineage>
</organism>
<dbReference type="InterPro" id="IPR006139">
    <property type="entry name" value="D-isomer_2_OHA_DH_cat_dom"/>
</dbReference>
<dbReference type="OrthoDB" id="9805416at2"/>
<comment type="similarity">
    <text evidence="1 4">Belongs to the D-isomer specific 2-hydroxyacid dehydrogenase family.</text>
</comment>
<evidence type="ECO:0000313" key="7">
    <source>
        <dbReference type="EMBL" id="ADK83105.1"/>
    </source>
</evidence>
<dbReference type="Gene3D" id="3.40.50.720">
    <property type="entry name" value="NAD(P)-binding Rossmann-like Domain"/>
    <property type="match status" value="2"/>
</dbReference>
<dbReference type="STRING" id="573413.Spirs_4021"/>
<dbReference type="PANTHER" id="PTHR43026:SF1">
    <property type="entry name" value="2-HYDROXYACID DEHYDROGENASE HOMOLOG 1-RELATED"/>
    <property type="match status" value="1"/>
</dbReference>
<dbReference type="AlphaFoldDB" id="E1R9D6"/>
<protein>
    <submittedName>
        <fullName evidence="7">D-isomer specific 2-hydroxyacid dehydrogenase NAD-binding protein</fullName>
    </submittedName>
</protein>
<keyword evidence="2 4" id="KW-0560">Oxidoreductase</keyword>
<dbReference type="RefSeq" id="WP_013256562.1">
    <property type="nucleotide sequence ID" value="NC_014364.1"/>
</dbReference>
<dbReference type="FunFam" id="3.40.50.720:FF:000292">
    <property type="entry name" value="Putative D-lactate dehydrogenase"/>
    <property type="match status" value="1"/>
</dbReference>
<reference evidence="7 8" key="1">
    <citation type="journal article" date="2010" name="Stand. Genomic Sci.">
        <title>Complete genome sequence of Spirochaeta smaragdinae type strain (SEBR 4228).</title>
        <authorList>
            <person name="Mavromatis K."/>
            <person name="Yasawong M."/>
            <person name="Chertkov O."/>
            <person name="Lapidus A."/>
            <person name="Lucas S."/>
            <person name="Nolan M."/>
            <person name="Del Rio T.G."/>
            <person name="Tice H."/>
            <person name="Cheng J.F."/>
            <person name="Pitluck S."/>
            <person name="Liolios K."/>
            <person name="Ivanova N."/>
            <person name="Tapia R."/>
            <person name="Han C."/>
            <person name="Bruce D."/>
            <person name="Goodwin L."/>
            <person name="Pati A."/>
            <person name="Chen A."/>
            <person name="Palaniappan K."/>
            <person name="Land M."/>
            <person name="Hauser L."/>
            <person name="Chang Y.J."/>
            <person name="Jeffries C.D."/>
            <person name="Detter J.C."/>
            <person name="Rohde M."/>
            <person name="Brambilla E."/>
            <person name="Spring S."/>
            <person name="Goker M."/>
            <person name="Sikorski J."/>
            <person name="Woyke T."/>
            <person name="Bristow J."/>
            <person name="Eisen J.A."/>
            <person name="Markowitz V."/>
            <person name="Hugenholtz P."/>
            <person name="Klenk H.P."/>
            <person name="Kyrpides N.C."/>
        </authorList>
    </citation>
    <scope>NUCLEOTIDE SEQUENCE [LARGE SCALE GENOMIC DNA]</scope>
    <source>
        <strain evidence="8">DSM 11293 / JCM 15392 / SEBR 4228</strain>
    </source>
</reference>
<gene>
    <name evidence="7" type="ordered locus">Spirs_4021</name>
</gene>
<evidence type="ECO:0000256" key="2">
    <source>
        <dbReference type="ARBA" id="ARBA00023002"/>
    </source>
</evidence>
<dbReference type="InterPro" id="IPR058205">
    <property type="entry name" value="D-LDH-like"/>
</dbReference>
<dbReference type="InterPro" id="IPR036291">
    <property type="entry name" value="NAD(P)-bd_dom_sf"/>
</dbReference>
<keyword evidence="3" id="KW-0520">NAD</keyword>
<dbReference type="Proteomes" id="UP000002318">
    <property type="component" value="Chromosome"/>
</dbReference>
<dbReference type="Pfam" id="PF02826">
    <property type="entry name" value="2-Hacid_dh_C"/>
    <property type="match status" value="1"/>
</dbReference>
<evidence type="ECO:0000313" key="8">
    <source>
        <dbReference type="Proteomes" id="UP000002318"/>
    </source>
</evidence>
<dbReference type="PANTHER" id="PTHR43026">
    <property type="entry name" value="2-HYDROXYACID DEHYDROGENASE HOMOLOG 1-RELATED"/>
    <property type="match status" value="1"/>
</dbReference>
<accession>E1R9D6</accession>
<feature type="domain" description="D-isomer specific 2-hydroxyacid dehydrogenase NAD-binding" evidence="6">
    <location>
        <begin position="114"/>
        <end position="302"/>
    </location>
</feature>
<evidence type="ECO:0000259" key="6">
    <source>
        <dbReference type="Pfam" id="PF02826"/>
    </source>
</evidence>
<dbReference type="GO" id="GO:0008720">
    <property type="term" value="F:D-lactate dehydrogenase (NAD+) activity"/>
    <property type="evidence" value="ECO:0007669"/>
    <property type="project" value="TreeGrafter"/>
</dbReference>
<dbReference type="eggNOG" id="COG1052">
    <property type="taxonomic scope" value="Bacteria"/>
</dbReference>
<dbReference type="Pfam" id="PF00389">
    <property type="entry name" value="2-Hacid_dh"/>
    <property type="match status" value="1"/>
</dbReference>
<evidence type="ECO:0000256" key="4">
    <source>
        <dbReference type="RuleBase" id="RU003719"/>
    </source>
</evidence>
<evidence type="ECO:0000256" key="3">
    <source>
        <dbReference type="ARBA" id="ARBA00023027"/>
    </source>
</evidence>